<dbReference type="RefSeq" id="WP_152601646.1">
    <property type="nucleotide sequence ID" value="NZ_CABVQD010000008.1"/>
</dbReference>
<keyword evidence="1" id="KW-0210">Decarboxylase</keyword>
<dbReference type="InterPro" id="IPR051818">
    <property type="entry name" value="TPP_dependent_decarboxylase"/>
</dbReference>
<feature type="domain" description="Thiamine pyrophosphate enzyme TPP-binding" evidence="3">
    <location>
        <begin position="46"/>
        <end position="163"/>
    </location>
</feature>
<evidence type="ECO:0000313" key="5">
    <source>
        <dbReference type="Proteomes" id="UP000494330"/>
    </source>
</evidence>
<sequence>MPENVMLNGLLERRWVVSTLLEFRENLLVIGGLGSAVWDITAAGDHPLNFPVWGAMGAASTVGLGLALAQPERPVLVVTGDGEMLMQLGALATIGVQQPRNLSIVVLDNECYCETGRQRTHTASGVDLAGVARACGIERASVTRTPQEVNELRYSVHSRNGPLFSQVKIAANKPPLVMPPRDGSYLKDRFRTALLGNIALD</sequence>
<dbReference type="SUPFAM" id="SSF52518">
    <property type="entry name" value="Thiamin diphosphate-binding fold (THDP-binding)"/>
    <property type="match status" value="1"/>
</dbReference>
<accession>A0A6J5DJL2</accession>
<keyword evidence="5" id="KW-1185">Reference proteome</keyword>
<evidence type="ECO:0000256" key="1">
    <source>
        <dbReference type="ARBA" id="ARBA00022793"/>
    </source>
</evidence>
<evidence type="ECO:0000313" key="4">
    <source>
        <dbReference type="EMBL" id="VWB66260.1"/>
    </source>
</evidence>
<dbReference type="InterPro" id="IPR011766">
    <property type="entry name" value="TPP_enzyme_TPP-bd"/>
</dbReference>
<organism evidence="4 5">
    <name type="scientific">Burkholderia paludis</name>
    <dbReference type="NCBI Taxonomy" id="1506587"/>
    <lineage>
        <taxon>Bacteria</taxon>
        <taxon>Pseudomonadati</taxon>
        <taxon>Pseudomonadota</taxon>
        <taxon>Betaproteobacteria</taxon>
        <taxon>Burkholderiales</taxon>
        <taxon>Burkholderiaceae</taxon>
        <taxon>Burkholderia</taxon>
        <taxon>Burkholderia cepacia complex</taxon>
    </lineage>
</organism>
<name>A0A6J5DJL2_9BURK</name>
<dbReference type="PANTHER" id="PTHR42818:SF1">
    <property type="entry name" value="SULFOPYRUVATE DECARBOXYLASE"/>
    <property type="match status" value="1"/>
</dbReference>
<dbReference type="InterPro" id="IPR029061">
    <property type="entry name" value="THDP-binding"/>
</dbReference>
<dbReference type="PANTHER" id="PTHR42818">
    <property type="entry name" value="SULFOPYRUVATE DECARBOXYLASE SUBUNIT ALPHA"/>
    <property type="match status" value="1"/>
</dbReference>
<dbReference type="AlphaFoldDB" id="A0A6J5DJL2"/>
<keyword evidence="2" id="KW-0456">Lyase</keyword>
<evidence type="ECO:0000259" key="3">
    <source>
        <dbReference type="Pfam" id="PF02775"/>
    </source>
</evidence>
<gene>
    <name evidence="4" type="ORF">BPA30113_02963</name>
</gene>
<dbReference type="Gene3D" id="3.40.50.970">
    <property type="match status" value="1"/>
</dbReference>
<evidence type="ECO:0000256" key="2">
    <source>
        <dbReference type="ARBA" id="ARBA00023239"/>
    </source>
</evidence>
<dbReference type="GO" id="GO:0044281">
    <property type="term" value="P:small molecule metabolic process"/>
    <property type="evidence" value="ECO:0007669"/>
    <property type="project" value="UniProtKB-ARBA"/>
</dbReference>
<protein>
    <submittedName>
        <fullName evidence="4">Aldehyde dehydrogenase</fullName>
    </submittedName>
</protein>
<dbReference type="GO" id="GO:0030976">
    <property type="term" value="F:thiamine pyrophosphate binding"/>
    <property type="evidence" value="ECO:0007669"/>
    <property type="project" value="InterPro"/>
</dbReference>
<dbReference type="GO" id="GO:0016831">
    <property type="term" value="F:carboxy-lyase activity"/>
    <property type="evidence" value="ECO:0007669"/>
    <property type="project" value="UniProtKB-KW"/>
</dbReference>
<dbReference type="Pfam" id="PF02775">
    <property type="entry name" value="TPP_enzyme_C"/>
    <property type="match status" value="1"/>
</dbReference>
<reference evidence="4 5" key="1">
    <citation type="submission" date="2019-09" db="EMBL/GenBank/DDBJ databases">
        <authorList>
            <person name="Depoorter E."/>
        </authorList>
    </citation>
    <scope>NUCLEOTIDE SEQUENCE [LARGE SCALE GENOMIC DNA]</scope>
    <source>
        <strain evidence="4">LMG 30113</strain>
    </source>
</reference>
<proteinExistence type="predicted"/>
<dbReference type="EMBL" id="CABVQD010000008">
    <property type="protein sequence ID" value="VWB66260.1"/>
    <property type="molecule type" value="Genomic_DNA"/>
</dbReference>
<dbReference type="Proteomes" id="UP000494330">
    <property type="component" value="Unassembled WGS sequence"/>
</dbReference>